<feature type="non-terminal residue" evidence="1">
    <location>
        <position position="1"/>
    </location>
</feature>
<gene>
    <name evidence="1" type="ORF">Tci_892314</name>
</gene>
<organism evidence="1">
    <name type="scientific">Tanacetum cinerariifolium</name>
    <name type="common">Dalmatian daisy</name>
    <name type="synonym">Chrysanthemum cinerariifolium</name>
    <dbReference type="NCBI Taxonomy" id="118510"/>
    <lineage>
        <taxon>Eukaryota</taxon>
        <taxon>Viridiplantae</taxon>
        <taxon>Streptophyta</taxon>
        <taxon>Embryophyta</taxon>
        <taxon>Tracheophyta</taxon>
        <taxon>Spermatophyta</taxon>
        <taxon>Magnoliopsida</taxon>
        <taxon>eudicotyledons</taxon>
        <taxon>Gunneridae</taxon>
        <taxon>Pentapetalae</taxon>
        <taxon>asterids</taxon>
        <taxon>campanulids</taxon>
        <taxon>Asterales</taxon>
        <taxon>Asteraceae</taxon>
        <taxon>Asteroideae</taxon>
        <taxon>Anthemideae</taxon>
        <taxon>Anthemidinae</taxon>
        <taxon>Tanacetum</taxon>
    </lineage>
</organism>
<dbReference type="GO" id="GO:0003964">
    <property type="term" value="F:RNA-directed DNA polymerase activity"/>
    <property type="evidence" value="ECO:0007669"/>
    <property type="project" value="UniProtKB-KW"/>
</dbReference>
<protein>
    <submittedName>
        <fullName evidence="1">Reverse transcriptase domain-containing protein</fullName>
    </submittedName>
</protein>
<dbReference type="AlphaFoldDB" id="A0A699UAW1"/>
<accession>A0A699UAW1</accession>
<sequence length="107" mass="11896">PDIASIIVRQLQTILPQIVTQVTNNVNNTNANGGSGNGRNGGNIRCSYKRFMACNPKVYDGKGGTIALTRWIEKMENIIENSRCSKNQKVKYAASSFMNKALTWWNT</sequence>
<name>A0A699UAW1_TANCI</name>
<keyword evidence="1" id="KW-0695">RNA-directed DNA polymerase</keyword>
<dbReference type="EMBL" id="BKCJ011321531">
    <property type="protein sequence ID" value="GFD20345.1"/>
    <property type="molecule type" value="Genomic_DNA"/>
</dbReference>
<evidence type="ECO:0000313" key="1">
    <source>
        <dbReference type="EMBL" id="GFD20345.1"/>
    </source>
</evidence>
<reference evidence="1" key="1">
    <citation type="journal article" date="2019" name="Sci. Rep.">
        <title>Draft genome of Tanacetum cinerariifolium, the natural source of mosquito coil.</title>
        <authorList>
            <person name="Yamashiro T."/>
            <person name="Shiraishi A."/>
            <person name="Satake H."/>
            <person name="Nakayama K."/>
        </authorList>
    </citation>
    <scope>NUCLEOTIDE SEQUENCE</scope>
</reference>
<keyword evidence="1" id="KW-0548">Nucleotidyltransferase</keyword>
<proteinExistence type="predicted"/>
<comment type="caution">
    <text evidence="1">The sequence shown here is derived from an EMBL/GenBank/DDBJ whole genome shotgun (WGS) entry which is preliminary data.</text>
</comment>
<keyword evidence="1" id="KW-0808">Transferase</keyword>